<proteinExistence type="inferred from homology"/>
<protein>
    <recommendedName>
        <fullName evidence="6">Flagellar biosynthesis protein FlgN</fullName>
    </recommendedName>
</protein>
<keyword evidence="5" id="KW-1185">Reference proteome</keyword>
<organism evidence="4 5">
    <name type="scientific">Oceanospirillum linum</name>
    <dbReference type="NCBI Taxonomy" id="966"/>
    <lineage>
        <taxon>Bacteria</taxon>
        <taxon>Pseudomonadati</taxon>
        <taxon>Pseudomonadota</taxon>
        <taxon>Gammaproteobacteria</taxon>
        <taxon>Oceanospirillales</taxon>
        <taxon>Oceanospirillaceae</taxon>
        <taxon>Oceanospirillum</taxon>
    </lineage>
</organism>
<reference evidence="4" key="1">
    <citation type="submission" date="2017-02" db="EMBL/GenBank/DDBJ databases">
        <title>Draft Genome Sequence of the Salt Water Bacterium Oceanospirillum linum ATCC 11336.</title>
        <authorList>
            <person name="Trachtenberg A.M."/>
            <person name="Carney J.G."/>
            <person name="Linnane J.D."/>
            <person name="Rheaume B.A."/>
            <person name="Pitts N.L."/>
            <person name="Mykles D.L."/>
            <person name="Maclea K.S."/>
        </authorList>
    </citation>
    <scope>NUCLEOTIDE SEQUENCE [LARGE SCALE GENOMIC DNA]</scope>
    <source>
        <strain evidence="4">ATCC 11336</strain>
    </source>
</reference>
<evidence type="ECO:0000256" key="1">
    <source>
        <dbReference type="ARBA" id="ARBA00002397"/>
    </source>
</evidence>
<dbReference type="InterPro" id="IPR036679">
    <property type="entry name" value="FlgN-like_sf"/>
</dbReference>
<name>A0A1T1HFK6_OCELI</name>
<evidence type="ECO:0000313" key="5">
    <source>
        <dbReference type="Proteomes" id="UP000190064"/>
    </source>
</evidence>
<dbReference type="AlphaFoldDB" id="A0A1T1HFK6"/>
<evidence type="ECO:0000313" key="4">
    <source>
        <dbReference type="EMBL" id="OOV88510.1"/>
    </source>
</evidence>
<dbReference type="InterPro" id="IPR007809">
    <property type="entry name" value="FlgN-like"/>
</dbReference>
<keyword evidence="3" id="KW-1005">Bacterial flagellum biogenesis</keyword>
<dbReference type="GO" id="GO:0044780">
    <property type="term" value="P:bacterial-type flagellum assembly"/>
    <property type="evidence" value="ECO:0007669"/>
    <property type="project" value="InterPro"/>
</dbReference>
<dbReference type="STRING" id="966.BTA35_0203125"/>
<sequence length="162" mass="18231">MSEALSQTVKKHLLNSIQHMKAVKQCIENEKEALKIRDIKQIQMITLEKQKLLNQVEADINDRQELLTSQNLELDDESMLALIAGFPEKVSASLSQGWQQLISLHDDVKEINQANGMIINKGLQQVDAMLSILQYNTEARTARTYNAKGRSIAQSSRDLGQA</sequence>
<comment type="caution">
    <text evidence="4">The sequence shown here is derived from an EMBL/GenBank/DDBJ whole genome shotgun (WGS) entry which is preliminary data.</text>
</comment>
<comment type="similarity">
    <text evidence="2">Belongs to the FlgN family.</text>
</comment>
<dbReference type="Pfam" id="PF05130">
    <property type="entry name" value="FlgN"/>
    <property type="match status" value="1"/>
</dbReference>
<dbReference type="Gene3D" id="1.20.58.300">
    <property type="entry name" value="FlgN-like"/>
    <property type="match status" value="1"/>
</dbReference>
<dbReference type="Proteomes" id="UP000190064">
    <property type="component" value="Unassembled WGS sequence"/>
</dbReference>
<comment type="function">
    <text evidence="1">Required for the efficient initiation of filament assembly.</text>
</comment>
<evidence type="ECO:0008006" key="6">
    <source>
        <dbReference type="Google" id="ProtNLM"/>
    </source>
</evidence>
<gene>
    <name evidence="4" type="ORF">BTA35_0203125</name>
</gene>
<dbReference type="SUPFAM" id="SSF140566">
    <property type="entry name" value="FlgN-like"/>
    <property type="match status" value="1"/>
</dbReference>
<evidence type="ECO:0000256" key="2">
    <source>
        <dbReference type="ARBA" id="ARBA00007703"/>
    </source>
</evidence>
<dbReference type="EMBL" id="MTSD02000001">
    <property type="protein sequence ID" value="OOV88510.1"/>
    <property type="molecule type" value="Genomic_DNA"/>
</dbReference>
<accession>A0A1T1HFK6</accession>
<evidence type="ECO:0000256" key="3">
    <source>
        <dbReference type="ARBA" id="ARBA00022795"/>
    </source>
</evidence>
<dbReference type="RefSeq" id="WP_077242951.1">
    <property type="nucleotide sequence ID" value="NZ_FXTS01000001.1"/>
</dbReference>